<organism evidence="1 2">
    <name type="scientific">Xylaria bambusicola</name>
    <dbReference type="NCBI Taxonomy" id="326684"/>
    <lineage>
        <taxon>Eukaryota</taxon>
        <taxon>Fungi</taxon>
        <taxon>Dikarya</taxon>
        <taxon>Ascomycota</taxon>
        <taxon>Pezizomycotina</taxon>
        <taxon>Sordariomycetes</taxon>
        <taxon>Xylariomycetidae</taxon>
        <taxon>Xylariales</taxon>
        <taxon>Xylariaceae</taxon>
        <taxon>Xylaria</taxon>
    </lineage>
</organism>
<evidence type="ECO:0000313" key="2">
    <source>
        <dbReference type="Proteomes" id="UP001305414"/>
    </source>
</evidence>
<evidence type="ECO:0000313" key="1">
    <source>
        <dbReference type="EMBL" id="KAK5625389.1"/>
    </source>
</evidence>
<sequence>MWGWWDGVTLDNQRIQIDHLLMVVQEVNDDLARNARGQRRDGRECRSLRHGSAVVLRSLFFDFATRDREGCIFAAQRRARSGTLAA</sequence>
<dbReference type="EMBL" id="JAWHQM010000002">
    <property type="protein sequence ID" value="KAK5625389.1"/>
    <property type="molecule type" value="Genomic_DNA"/>
</dbReference>
<reference evidence="1 2" key="1">
    <citation type="submission" date="2023-10" db="EMBL/GenBank/DDBJ databases">
        <title>Draft genome sequence of Xylaria bambusicola isolate GMP-LS, the root and basal stem rot pathogen of sugarcane in Indonesia.</title>
        <authorList>
            <person name="Selvaraj P."/>
            <person name="Muralishankar V."/>
            <person name="Muruganantham S."/>
            <person name="Sp S."/>
            <person name="Haryani S."/>
            <person name="Lau K.J.X."/>
            <person name="Naqvi N.I."/>
        </authorList>
    </citation>
    <scope>NUCLEOTIDE SEQUENCE [LARGE SCALE GENOMIC DNA]</scope>
    <source>
        <strain evidence="1">GMP-LS</strain>
    </source>
</reference>
<keyword evidence="2" id="KW-1185">Reference proteome</keyword>
<dbReference type="Proteomes" id="UP001305414">
    <property type="component" value="Unassembled WGS sequence"/>
</dbReference>
<accession>A0AAN7UB00</accession>
<comment type="caution">
    <text evidence="1">The sequence shown here is derived from an EMBL/GenBank/DDBJ whole genome shotgun (WGS) entry which is preliminary data.</text>
</comment>
<protein>
    <submittedName>
        <fullName evidence="1">Uncharacterized protein</fullName>
    </submittedName>
</protein>
<proteinExistence type="predicted"/>
<gene>
    <name evidence="1" type="ORF">RRF57_001105</name>
</gene>
<name>A0AAN7UB00_9PEZI</name>
<dbReference type="AlphaFoldDB" id="A0AAN7UB00"/>